<dbReference type="EMBL" id="BQNB010012249">
    <property type="protein sequence ID" value="GJT01155.1"/>
    <property type="molecule type" value="Genomic_DNA"/>
</dbReference>
<accession>A0ABQ5AEU3</accession>
<comment type="caution">
    <text evidence="1">The sequence shown here is derived from an EMBL/GenBank/DDBJ whole genome shotgun (WGS) entry which is preliminary data.</text>
</comment>
<evidence type="ECO:0000313" key="2">
    <source>
        <dbReference type="Proteomes" id="UP001151760"/>
    </source>
</evidence>
<sequence>MMAESGVVGAGQHSFLWTRGLRGGKTSGFETPTDRSSCNWWVFGRIIVVPSCWERKFNVEHAKVRIWKLNVDIIEEVHDMNLAPLEARGAMLDRAGRADLGSGIRIVKGSWPPHGILGFCPAPSSREGAQVSIARILPPVLAQSPPRRAGWLIAGLWGAGSWILAVLGRRDAGRGLCSGLHLAAGLCPALGCWGVGGSGTQAGPRSPLAAHSMVGSQGISAWMGGGEVQVYAEIGAVPLWQGLLVRGQWGYPEKDIGTVRVRVSRSVDLGVHLFFHARKGAVGRPPGASQGGGVDCGYSVCIYWLGGIVLVFGSLEWGECGMLARLCLFDYVPVVTIPLSSELVLMLTLFCWDRTKSEEEVTEAMTELIMEEYTTITRKDYDLGINEKSRLELKGRGDDEDVITDNGISNPRDDNFIDEMRLLKSLGSIPIYFALRHLNAYKEYKDDWIYEWNDRIPWVNEKPWTDDEVWTQPINNICHEFNPLRFKNGTAKWPTCTPLVSPFPHSDNYSNDKEVLNDLSEYENARTLRRERIIHSFDEDDLAFECMIGFRKFTTYLDPFLPINIISHKAYNTIMVDKLEGTGKKLVTIVRDVYMFVGSFTYVTYLVMIEGIGESIMSDKAEVFIGRPLRKTTTSLRNWSHSLRS</sequence>
<reference evidence="1" key="1">
    <citation type="journal article" date="2022" name="Int. J. Mol. Sci.">
        <title>Draft Genome of Tanacetum Coccineum: Genomic Comparison of Closely Related Tanacetum-Family Plants.</title>
        <authorList>
            <person name="Yamashiro T."/>
            <person name="Shiraishi A."/>
            <person name="Nakayama K."/>
            <person name="Satake H."/>
        </authorList>
    </citation>
    <scope>NUCLEOTIDE SEQUENCE</scope>
</reference>
<gene>
    <name evidence="1" type="ORF">Tco_0822324</name>
</gene>
<organism evidence="1 2">
    <name type="scientific">Tanacetum coccineum</name>
    <dbReference type="NCBI Taxonomy" id="301880"/>
    <lineage>
        <taxon>Eukaryota</taxon>
        <taxon>Viridiplantae</taxon>
        <taxon>Streptophyta</taxon>
        <taxon>Embryophyta</taxon>
        <taxon>Tracheophyta</taxon>
        <taxon>Spermatophyta</taxon>
        <taxon>Magnoliopsida</taxon>
        <taxon>eudicotyledons</taxon>
        <taxon>Gunneridae</taxon>
        <taxon>Pentapetalae</taxon>
        <taxon>asterids</taxon>
        <taxon>campanulids</taxon>
        <taxon>Asterales</taxon>
        <taxon>Asteraceae</taxon>
        <taxon>Asteroideae</taxon>
        <taxon>Anthemideae</taxon>
        <taxon>Anthemidinae</taxon>
        <taxon>Tanacetum</taxon>
    </lineage>
</organism>
<evidence type="ECO:0000313" key="1">
    <source>
        <dbReference type="EMBL" id="GJT01155.1"/>
    </source>
</evidence>
<proteinExistence type="predicted"/>
<reference evidence="1" key="2">
    <citation type="submission" date="2022-01" db="EMBL/GenBank/DDBJ databases">
        <authorList>
            <person name="Yamashiro T."/>
            <person name="Shiraishi A."/>
            <person name="Satake H."/>
            <person name="Nakayama K."/>
        </authorList>
    </citation>
    <scope>NUCLEOTIDE SEQUENCE</scope>
</reference>
<protein>
    <submittedName>
        <fullName evidence="1">Uncharacterized protein</fullName>
    </submittedName>
</protein>
<keyword evidence="2" id="KW-1185">Reference proteome</keyword>
<dbReference type="Proteomes" id="UP001151760">
    <property type="component" value="Unassembled WGS sequence"/>
</dbReference>
<name>A0ABQ5AEU3_9ASTR</name>